<dbReference type="CDD" id="cd16935">
    <property type="entry name" value="HATPase_AgrC-ComD-like"/>
    <property type="match status" value="1"/>
</dbReference>
<keyword evidence="2" id="KW-0812">Transmembrane</keyword>
<feature type="transmembrane region" description="Helical" evidence="2">
    <location>
        <begin position="148"/>
        <end position="173"/>
    </location>
</feature>
<feature type="transmembrane region" description="Helical" evidence="2">
    <location>
        <begin position="46"/>
        <end position="63"/>
    </location>
</feature>
<feature type="transmembrane region" description="Helical" evidence="2">
    <location>
        <begin position="118"/>
        <end position="136"/>
    </location>
</feature>
<accession>A0ABS6W8L7</accession>
<dbReference type="RefSeq" id="WP_219081286.1">
    <property type="nucleotide sequence ID" value="NZ_JAHBBD010000009.1"/>
</dbReference>
<evidence type="ECO:0000256" key="1">
    <source>
        <dbReference type="SAM" id="MobiDB-lite"/>
    </source>
</evidence>
<protein>
    <submittedName>
        <fullName evidence="4">Sensor histidine kinase</fullName>
    </submittedName>
</protein>
<evidence type="ECO:0000256" key="2">
    <source>
        <dbReference type="SAM" id="Phobius"/>
    </source>
</evidence>
<feature type="transmembrane region" description="Helical" evidence="2">
    <location>
        <begin position="193"/>
        <end position="213"/>
    </location>
</feature>
<feature type="transmembrane region" description="Helical" evidence="2">
    <location>
        <begin position="94"/>
        <end position="112"/>
    </location>
</feature>
<sequence length="527" mass="56936">MPSSAIVTGSPFNPANLLYYLPFLFELTVGTLLFTRRFDRRHTRRLAASCAILLAVSCAHGLLRWLWHVRLVGSATALVGAPAIAAGGFAMRNVAFLLYATLLAALVRWAFATAWLESLIVVAMGYSVQHFGFAMIRAAQTLSGDERYIYDLSLLPVRAAVFAAVYAAAWLAIGRRFEIDGERIRNAPARVAFAIGVLTFVVLFNFIISELIADGSLARRGQAMCYLYDGICSLLAFAILVMASNIDRLAGDLATIRQIDALKERHYEMSRENIELVNTKFHDVRRNLASLRRTVRELQTTGAYAAGADAGSGAAPAGPGTCMRLPGCSDDAAADPAGGGAGLNTGDGRDADRAAPAPRLPGIPLQAIEQMENSIRVYDSIFNTGDDALDTLLTEKSLYCAAHGITLAAMADGSAIAFMERSDVYALFGNILDNAIEAVVLLPDPDDRQITFTLAARGQLLHIEEENYYAGEVRLRDGLPVTDKGDRRFHGFGMRSIARQVAKYGGEMTIGTDDQVFSLAIVMPIPA</sequence>
<keyword evidence="2" id="KW-0472">Membrane</keyword>
<feature type="transmembrane region" description="Helical" evidence="2">
    <location>
        <begin position="69"/>
        <end position="87"/>
    </location>
</feature>
<feature type="region of interest" description="Disordered" evidence="1">
    <location>
        <begin position="336"/>
        <end position="361"/>
    </location>
</feature>
<comment type="caution">
    <text evidence="4">The sequence shown here is derived from an EMBL/GenBank/DDBJ whole genome shotgun (WGS) entry which is preliminary data.</text>
</comment>
<evidence type="ECO:0000313" key="4">
    <source>
        <dbReference type="EMBL" id="MBW3082782.1"/>
    </source>
</evidence>
<feature type="domain" description="Sensor histidine kinase NatK-like C-terminal" evidence="3">
    <location>
        <begin position="419"/>
        <end position="524"/>
    </location>
</feature>
<keyword evidence="4" id="KW-0418">Kinase</keyword>
<keyword evidence="2" id="KW-1133">Transmembrane helix</keyword>
<dbReference type="Pfam" id="PF14501">
    <property type="entry name" value="HATPase_c_5"/>
    <property type="match status" value="1"/>
</dbReference>
<keyword evidence="4" id="KW-0808">Transferase</keyword>
<dbReference type="Proteomes" id="UP000812844">
    <property type="component" value="Unassembled WGS sequence"/>
</dbReference>
<keyword evidence="5" id="KW-1185">Reference proteome</keyword>
<evidence type="ECO:0000313" key="5">
    <source>
        <dbReference type="Proteomes" id="UP000812844"/>
    </source>
</evidence>
<dbReference type="EMBL" id="JAHBBD010000009">
    <property type="protein sequence ID" value="MBW3082782.1"/>
    <property type="molecule type" value="Genomic_DNA"/>
</dbReference>
<dbReference type="InterPro" id="IPR032834">
    <property type="entry name" value="NatK-like_C"/>
</dbReference>
<feature type="transmembrane region" description="Helical" evidence="2">
    <location>
        <begin position="17"/>
        <end position="34"/>
    </location>
</feature>
<organism evidence="4 5">
    <name type="scientific">Bifidobacterium phasiani</name>
    <dbReference type="NCBI Taxonomy" id="2834431"/>
    <lineage>
        <taxon>Bacteria</taxon>
        <taxon>Bacillati</taxon>
        <taxon>Actinomycetota</taxon>
        <taxon>Actinomycetes</taxon>
        <taxon>Bifidobacteriales</taxon>
        <taxon>Bifidobacteriaceae</taxon>
        <taxon>Bifidobacterium</taxon>
    </lineage>
</organism>
<name>A0ABS6W8L7_9BIFI</name>
<reference evidence="4 5" key="1">
    <citation type="submission" date="2021-05" db="EMBL/GenBank/DDBJ databases">
        <title>Phylogenetic classification of ten novel species belonging to the genus Bifidobacterium comprising B. colchicus sp. nov., B. abeli sp. nov., B. bicoloris sp. nov., B. guerezis sp. nov., B. rosaliae sp. nov., B. santillanensis sp. nov., B. argentati sp. nov., B. amazzoni sp. nov., B. pluviali sp. nov., and B. pinnaculum sp. nov.</title>
        <authorList>
            <person name="Lugli G.A."/>
            <person name="Ruiz Garcia L."/>
            <person name="Margolles A."/>
            <person name="Ventura M."/>
        </authorList>
    </citation>
    <scope>NUCLEOTIDE SEQUENCE [LARGE SCALE GENOMIC DNA]</scope>
    <source>
        <strain evidence="4 5">6T3</strain>
    </source>
</reference>
<gene>
    <name evidence="4" type="ORF">KIH73_05240</name>
</gene>
<feature type="transmembrane region" description="Helical" evidence="2">
    <location>
        <begin position="225"/>
        <end position="243"/>
    </location>
</feature>
<evidence type="ECO:0000259" key="3">
    <source>
        <dbReference type="Pfam" id="PF14501"/>
    </source>
</evidence>
<proteinExistence type="predicted"/>
<dbReference type="GO" id="GO:0016301">
    <property type="term" value="F:kinase activity"/>
    <property type="evidence" value="ECO:0007669"/>
    <property type="project" value="UniProtKB-KW"/>
</dbReference>